<evidence type="ECO:0000313" key="2">
    <source>
        <dbReference type="Proteomes" id="UP000254150"/>
    </source>
</evidence>
<dbReference type="AlphaFoldDB" id="A0A380P977"/>
<accession>A0A380P977</accession>
<evidence type="ECO:0000313" key="1">
    <source>
        <dbReference type="EMBL" id="SUP61781.1"/>
    </source>
</evidence>
<reference evidence="1 2" key="1">
    <citation type="submission" date="2018-06" db="EMBL/GenBank/DDBJ databases">
        <authorList>
            <consortium name="Pathogen Informatics"/>
            <person name="Doyle S."/>
        </authorList>
    </citation>
    <scope>NUCLEOTIDE SEQUENCE [LARGE SCALE GENOMIC DNA]</scope>
    <source>
        <strain evidence="1 2">NCTC7807</strain>
    </source>
</reference>
<name>A0A380P977_STRGR</name>
<protein>
    <submittedName>
        <fullName evidence="1">Uncharacterized protein</fullName>
    </submittedName>
</protein>
<dbReference type="Proteomes" id="UP000254150">
    <property type="component" value="Unassembled WGS sequence"/>
</dbReference>
<sequence>MYFAHDEPRPAPFNADELKAEHAKDLGHFLTEVTKHLSESHSEGSFEHRAARTLHESVGVHLDALNECFEDEEPITLQARKAAWNRLMFIIRPWEGTPQFDAYRWRLVLHTDADAAVEAARGLLASREKAAQDKRRLLEDR</sequence>
<dbReference type="RefSeq" id="WP_115069563.1">
    <property type="nucleotide sequence ID" value="NZ_UHID01000008.1"/>
</dbReference>
<proteinExistence type="predicted"/>
<organism evidence="1 2">
    <name type="scientific">Streptomyces griseus</name>
    <dbReference type="NCBI Taxonomy" id="1911"/>
    <lineage>
        <taxon>Bacteria</taxon>
        <taxon>Bacillati</taxon>
        <taxon>Actinomycetota</taxon>
        <taxon>Actinomycetes</taxon>
        <taxon>Kitasatosporales</taxon>
        <taxon>Streptomycetaceae</taxon>
        <taxon>Streptomyces</taxon>
    </lineage>
</organism>
<gene>
    <name evidence="1" type="ORF">NCTC7807_04939</name>
</gene>
<dbReference type="EMBL" id="UHID01000008">
    <property type="protein sequence ID" value="SUP61781.1"/>
    <property type="molecule type" value="Genomic_DNA"/>
</dbReference>